<dbReference type="EMBL" id="NIHT01000020">
    <property type="protein sequence ID" value="PLT72975.1"/>
    <property type="molecule type" value="Genomic_DNA"/>
</dbReference>
<reference evidence="6 7" key="1">
    <citation type="journal article" date="2017" name="Genome Med.">
        <title>A novel Ruminococcus gnavus clade enriched in inflammatory bowel disease patients.</title>
        <authorList>
            <person name="Hall A.B."/>
            <person name="Yassour M."/>
            <person name="Sauk J."/>
            <person name="Garner A."/>
            <person name="Jiang X."/>
            <person name="Arthur T."/>
            <person name="Lagoudas G.K."/>
            <person name="Vatanen T."/>
            <person name="Fornelos N."/>
            <person name="Wilson R."/>
            <person name="Bertha M."/>
            <person name="Cohen M."/>
            <person name="Garber J."/>
            <person name="Khalili H."/>
            <person name="Gevers D."/>
            <person name="Ananthakrishnan A.N."/>
            <person name="Kugathasan S."/>
            <person name="Lander E.S."/>
            <person name="Blainey P."/>
            <person name="Vlamakis H."/>
            <person name="Xavier R.J."/>
            <person name="Huttenhower C."/>
        </authorList>
    </citation>
    <scope>NUCLEOTIDE SEQUENCE [LARGE SCALE GENOMIC DNA]</scope>
    <source>
        <strain evidence="2 7">RJX1118</strain>
        <strain evidence="3 8">RJX1124</strain>
        <strain evidence="4 9">RJX1125</strain>
        <strain evidence="5 6">RJX1128</strain>
    </source>
</reference>
<dbReference type="Proteomes" id="UP000235093">
    <property type="component" value="Unassembled WGS sequence"/>
</dbReference>
<evidence type="ECO:0000313" key="9">
    <source>
        <dbReference type="Proteomes" id="UP000235093"/>
    </source>
</evidence>
<evidence type="ECO:0000313" key="2">
    <source>
        <dbReference type="EMBL" id="PLT52924.1"/>
    </source>
</evidence>
<dbReference type="EMBL" id="NIHM01000023">
    <property type="protein sequence ID" value="PLT52924.1"/>
    <property type="molecule type" value="Genomic_DNA"/>
</dbReference>
<keyword evidence="1" id="KW-0812">Transmembrane</keyword>
<proteinExistence type="predicted"/>
<dbReference type="PIRSF" id="PIRSF021435">
    <property type="entry name" value="SpoIIIAB"/>
    <property type="match status" value="1"/>
</dbReference>
<dbReference type="EMBL" id="NIHW01000037">
    <property type="protein sequence ID" value="PLT84112.1"/>
    <property type="molecule type" value="Genomic_DNA"/>
</dbReference>
<dbReference type="Proteomes" id="UP000234849">
    <property type="component" value="Unassembled WGS sequence"/>
</dbReference>
<evidence type="ECO:0000313" key="7">
    <source>
        <dbReference type="Proteomes" id="UP000234849"/>
    </source>
</evidence>
<evidence type="ECO:0000313" key="4">
    <source>
        <dbReference type="EMBL" id="PLT72975.1"/>
    </source>
</evidence>
<name>A0A2N5NF17_MEDGN</name>
<comment type="caution">
    <text evidence="2">The sequence shown here is derived from an EMBL/GenBank/DDBJ whole genome shotgun (WGS) entry which is preliminary data.</text>
</comment>
<dbReference type="Proteomes" id="UP000234840">
    <property type="component" value="Unassembled WGS sequence"/>
</dbReference>
<dbReference type="AlphaFoldDB" id="A0A2N5NF17"/>
<dbReference type="InterPro" id="IPR014198">
    <property type="entry name" value="Spore_III_AB"/>
</dbReference>
<dbReference type="EMBL" id="NIHS01000020">
    <property type="protein sequence ID" value="PLT71716.1"/>
    <property type="molecule type" value="Genomic_DNA"/>
</dbReference>
<protein>
    <submittedName>
        <fullName evidence="2">Stage III sporulation protein AB</fullName>
    </submittedName>
</protein>
<accession>A0A2N5NF17</accession>
<feature type="transmembrane region" description="Helical" evidence="1">
    <location>
        <begin position="155"/>
        <end position="171"/>
    </location>
</feature>
<evidence type="ECO:0000313" key="6">
    <source>
        <dbReference type="Proteomes" id="UP000234840"/>
    </source>
</evidence>
<evidence type="ECO:0000313" key="5">
    <source>
        <dbReference type="EMBL" id="PLT84112.1"/>
    </source>
</evidence>
<keyword evidence="1" id="KW-0472">Membrane</keyword>
<evidence type="ECO:0000256" key="1">
    <source>
        <dbReference type="SAM" id="Phobius"/>
    </source>
</evidence>
<organism evidence="2 7">
    <name type="scientific">Mediterraneibacter gnavus</name>
    <name type="common">Ruminococcus gnavus</name>
    <dbReference type="NCBI Taxonomy" id="33038"/>
    <lineage>
        <taxon>Bacteria</taxon>
        <taxon>Bacillati</taxon>
        <taxon>Bacillota</taxon>
        <taxon>Clostridia</taxon>
        <taxon>Lachnospirales</taxon>
        <taxon>Lachnospiraceae</taxon>
        <taxon>Mediterraneibacter</taxon>
    </lineage>
</organism>
<dbReference type="Proteomes" id="UP000234891">
    <property type="component" value="Unassembled WGS sequence"/>
</dbReference>
<sequence length="172" mass="19911">MQKLIGCILILLSTTAGGFLYGVEQQQYLEKLMYIRHILELIQGEIEYSGAPLFEVFGKTANRVQEPYRSWMLDLQRRVEARGGQSFRGIWEVCTETKLKELHLKSRHMRELSEVGMYLGQMDVRTGRTSMQMYLENLGAEIEETRQEITAKKRIGNWLGVMSGLFLVIVLF</sequence>
<gene>
    <name evidence="2" type="ORF">CDL18_13340</name>
    <name evidence="5" type="ORF">CDL20_12690</name>
    <name evidence="4" type="ORF">CDL23_12320</name>
    <name evidence="3" type="ORF">CDL26_11280</name>
</gene>
<evidence type="ECO:0000313" key="8">
    <source>
        <dbReference type="Proteomes" id="UP000234891"/>
    </source>
</evidence>
<dbReference type="Pfam" id="PF09548">
    <property type="entry name" value="Spore_III_AB"/>
    <property type="match status" value="1"/>
</dbReference>
<keyword evidence="1" id="KW-1133">Transmembrane helix</keyword>
<dbReference type="RefSeq" id="WP_101870993.1">
    <property type="nucleotide sequence ID" value="NZ_BAABXV010000001.1"/>
</dbReference>
<evidence type="ECO:0000313" key="3">
    <source>
        <dbReference type="EMBL" id="PLT71716.1"/>
    </source>
</evidence>